<dbReference type="GO" id="GO:0003677">
    <property type="term" value="F:DNA binding"/>
    <property type="evidence" value="ECO:0007669"/>
    <property type="project" value="InterPro"/>
</dbReference>
<dbReference type="InterPro" id="IPR011990">
    <property type="entry name" value="TPR-like_helical_dom_sf"/>
</dbReference>
<dbReference type="InterPro" id="IPR010982">
    <property type="entry name" value="Lambda_DNA-bd_dom_sf"/>
</dbReference>
<reference evidence="2" key="1">
    <citation type="submission" date="2022-04" db="EMBL/GenBank/DDBJ databases">
        <title>Draft genome sequences of lactic acid bacteria (LAB) strains involved in meat spoilage.</title>
        <authorList>
            <person name="Palevich N."/>
        </authorList>
    </citation>
    <scope>NUCLEOTIDE SEQUENCE</scope>
    <source>
        <strain evidence="2">9-14</strain>
    </source>
</reference>
<comment type="caution">
    <text evidence="2">The sequence shown here is derived from an EMBL/GenBank/DDBJ whole genome shotgun (WGS) entry which is preliminary data.</text>
</comment>
<gene>
    <name evidence="2" type="ORF">MX635_01830</name>
</gene>
<protein>
    <submittedName>
        <fullName evidence="2">Helix-turn-helix domain-containing protein</fullName>
    </submittedName>
</protein>
<dbReference type="Proteomes" id="UP001249945">
    <property type="component" value="Unassembled WGS sequence"/>
</dbReference>
<accession>A0AAW8R5W0</accession>
<dbReference type="Pfam" id="PF18768">
    <property type="entry name" value="RNPP_C"/>
    <property type="match status" value="1"/>
</dbReference>
<dbReference type="InterPro" id="IPR053163">
    <property type="entry name" value="HTH-type_regulator_Rgg"/>
</dbReference>
<dbReference type="SUPFAM" id="SSF47413">
    <property type="entry name" value="lambda repressor-like DNA-binding domains"/>
    <property type="match status" value="1"/>
</dbReference>
<dbReference type="Gene3D" id="1.25.40.10">
    <property type="entry name" value="Tetratricopeptide repeat domain"/>
    <property type="match status" value="1"/>
</dbReference>
<evidence type="ECO:0000259" key="1">
    <source>
        <dbReference type="PROSITE" id="PS50943"/>
    </source>
</evidence>
<dbReference type="PANTHER" id="PTHR37038:SF14">
    <property type="entry name" value="TRANSCRIPTIONAL ACTIVATOR"/>
    <property type="match status" value="1"/>
</dbReference>
<dbReference type="InterPro" id="IPR001387">
    <property type="entry name" value="Cro/C1-type_HTH"/>
</dbReference>
<dbReference type="EMBL" id="JALRMR010000002">
    <property type="protein sequence ID" value="MDT1973129.1"/>
    <property type="molecule type" value="Genomic_DNA"/>
</dbReference>
<feature type="domain" description="HTH cro/C1-type" evidence="1">
    <location>
        <begin position="8"/>
        <end position="61"/>
    </location>
</feature>
<evidence type="ECO:0000313" key="2">
    <source>
        <dbReference type="EMBL" id="MDT1973129.1"/>
    </source>
</evidence>
<proteinExistence type="predicted"/>
<dbReference type="PROSITE" id="PS50943">
    <property type="entry name" value="HTH_CROC1"/>
    <property type="match status" value="1"/>
</dbReference>
<dbReference type="InterPro" id="IPR041315">
    <property type="entry name" value="PlcR_TPR"/>
</dbReference>
<dbReference type="SUPFAM" id="SSF48452">
    <property type="entry name" value="TPR-like"/>
    <property type="match status" value="1"/>
</dbReference>
<organism evidence="2 3">
    <name type="scientific">Carnobacterium divergens</name>
    <name type="common">Lactobacillus divergens</name>
    <dbReference type="NCBI Taxonomy" id="2748"/>
    <lineage>
        <taxon>Bacteria</taxon>
        <taxon>Bacillati</taxon>
        <taxon>Bacillota</taxon>
        <taxon>Bacilli</taxon>
        <taxon>Lactobacillales</taxon>
        <taxon>Carnobacteriaceae</taxon>
        <taxon>Carnobacterium</taxon>
    </lineage>
</organism>
<dbReference type="PANTHER" id="PTHR37038">
    <property type="entry name" value="TRANSCRIPTIONAL REGULATOR-RELATED"/>
    <property type="match status" value="1"/>
</dbReference>
<evidence type="ECO:0000313" key="3">
    <source>
        <dbReference type="Proteomes" id="UP001249945"/>
    </source>
</evidence>
<dbReference type="CDD" id="cd00093">
    <property type="entry name" value="HTH_XRE"/>
    <property type="match status" value="1"/>
</dbReference>
<dbReference type="AlphaFoldDB" id="A0AAW8R5W0"/>
<dbReference type="RefSeq" id="WP_311779869.1">
    <property type="nucleotide sequence ID" value="NZ_JALRMR010000002.1"/>
</dbReference>
<dbReference type="SMART" id="SM00530">
    <property type="entry name" value="HTH_XRE"/>
    <property type="match status" value="1"/>
</dbReference>
<sequence>MLILGGKLKEIRKEKKLSQKELAKDICTQVTISKIERHNRVPTIKILSDICTRLDIKLNDVLLFEGESNVNYDLFQEIKKYCDNNQFEKAFQVMSHLSEKKMTNTYEKKLLNYYQGFLFLYHKKDVQEAQYYLNLSLTINKDSLIFDFLDCQILNMLGYSFFVSDELDRANIYYEKSVANIEQLADLELLDIEVILKIYYNSAKFYSDIENFQQAILLCDKGISLSKEINQLNALYRFYYEKAFNLAKIKNNREAENHYFIAMGLVKLLGNELVSEIIKENLKKFQLELRYND</sequence>
<name>A0AAW8R5W0_CARDV</name>
<dbReference type="Pfam" id="PF01381">
    <property type="entry name" value="HTH_3"/>
    <property type="match status" value="1"/>
</dbReference>